<reference evidence="3" key="1">
    <citation type="submission" date="2015-02" db="EMBL/GenBank/DDBJ databases">
        <title>Draft Genome of Frankia sp. CpI1-S.</title>
        <authorList>
            <person name="Oshone R.T."/>
            <person name="Ngom M."/>
            <person name="Ghodhbane-Gtari F."/>
            <person name="Gtari M."/>
            <person name="Morris K."/>
            <person name="Thomas K."/>
            <person name="Sen A."/>
            <person name="Tisa L.S."/>
        </authorList>
    </citation>
    <scope>NUCLEOTIDE SEQUENCE [LARGE SCALE GENOMIC DNA]</scope>
    <source>
        <strain evidence="3">CpI1-S</strain>
    </source>
</reference>
<evidence type="ECO:0000256" key="1">
    <source>
        <dbReference type="SAM" id="MobiDB-lite"/>
    </source>
</evidence>
<dbReference type="Proteomes" id="UP000032545">
    <property type="component" value="Unassembled WGS sequence"/>
</dbReference>
<keyword evidence="3" id="KW-1185">Reference proteome</keyword>
<dbReference type="EMBL" id="JYFN01000018">
    <property type="protein sequence ID" value="KJE22905.1"/>
    <property type="molecule type" value="Genomic_DNA"/>
</dbReference>
<dbReference type="PATRIC" id="fig|1502723.3.peg.1796"/>
<name>A0A0D8BFS4_9ACTN</name>
<accession>A0A0D8BFS4</accession>
<evidence type="ECO:0000313" key="2">
    <source>
        <dbReference type="EMBL" id="KJE22905.1"/>
    </source>
</evidence>
<sequence length="169" mass="16423">MLSIVMDQAGTEIARPRGYRPGPSASGAVEPVPAVVEASVVLGQAAPGKAALGSPALGLGVLGAVGRLGRSGVVSTVGALFVADVRVLAACHGTEAQGTGAPAAGVSGTVLGLGGFTAIADRPAGEPTRRLAMSGNPASSWNTASAAAQASEHADRHLISGSARDPLPD</sequence>
<dbReference type="AlphaFoldDB" id="A0A0D8BFS4"/>
<feature type="region of interest" description="Disordered" evidence="1">
    <location>
        <begin position="124"/>
        <end position="169"/>
    </location>
</feature>
<comment type="caution">
    <text evidence="2">The sequence shown here is derived from an EMBL/GenBank/DDBJ whole genome shotgun (WGS) entry which is preliminary data.</text>
</comment>
<proteinExistence type="predicted"/>
<feature type="compositionally biased region" description="Low complexity" evidence="1">
    <location>
        <begin position="138"/>
        <end position="151"/>
    </location>
</feature>
<reference evidence="2 3" key="2">
    <citation type="journal article" date="2016" name="Genome Announc.">
        <title>Permanent Draft Genome Sequences for Two Variants of Frankia sp. Strain CpI1, the First Frankia Strain Isolated from Root Nodules of Comptonia peregrina.</title>
        <authorList>
            <person name="Oshone R."/>
            <person name="Hurst S.G.IV."/>
            <person name="Abebe-Akele F."/>
            <person name="Simpson S."/>
            <person name="Morris K."/>
            <person name="Thomas W.K."/>
            <person name="Tisa L.S."/>
        </authorList>
    </citation>
    <scope>NUCLEOTIDE SEQUENCE [LARGE SCALE GENOMIC DNA]</scope>
    <source>
        <strain evidence="3">CpI1-S</strain>
    </source>
</reference>
<gene>
    <name evidence="2" type="ORF">FF36_02678</name>
</gene>
<dbReference type="RefSeq" id="WP_242419836.1">
    <property type="nucleotide sequence ID" value="NZ_JYFN01000018.1"/>
</dbReference>
<protein>
    <submittedName>
        <fullName evidence="2">Uncharacterized protein</fullName>
    </submittedName>
</protein>
<organism evidence="2 3">
    <name type="scientific">Frankia torreyi</name>
    <dbReference type="NCBI Taxonomy" id="1856"/>
    <lineage>
        <taxon>Bacteria</taxon>
        <taxon>Bacillati</taxon>
        <taxon>Actinomycetota</taxon>
        <taxon>Actinomycetes</taxon>
        <taxon>Frankiales</taxon>
        <taxon>Frankiaceae</taxon>
        <taxon>Frankia</taxon>
    </lineage>
</organism>
<evidence type="ECO:0000313" key="3">
    <source>
        <dbReference type="Proteomes" id="UP000032545"/>
    </source>
</evidence>